<dbReference type="Pfam" id="PF02627">
    <property type="entry name" value="CMD"/>
    <property type="match status" value="1"/>
</dbReference>
<evidence type="ECO:0000313" key="2">
    <source>
        <dbReference type="EMBL" id="OAJ53001.1"/>
    </source>
</evidence>
<dbReference type="EMBL" id="LXJZ01000220">
    <property type="protein sequence ID" value="OAJ53001.1"/>
    <property type="molecule type" value="Genomic_DNA"/>
</dbReference>
<dbReference type="PANTHER" id="PTHR33570">
    <property type="entry name" value="4-CARBOXYMUCONOLACTONE DECARBOXYLASE FAMILY PROTEIN"/>
    <property type="match status" value="1"/>
</dbReference>
<dbReference type="Gene3D" id="1.20.1290.10">
    <property type="entry name" value="AhpD-like"/>
    <property type="match status" value="1"/>
</dbReference>
<reference evidence="4 5" key="1">
    <citation type="submission" date="2016-04" db="EMBL/GenBank/DDBJ databases">
        <title>Reclassification of Paraburkholderia panaciterrae (Farh et al. 2015) Dobritsa &amp; Samadpour 2016 as a later homotypic synonym of Paraburkholderia ginsengiterrae (Farh et al. 2015) Dobritsa &amp; Samadpour 2016.</title>
        <authorList>
            <person name="Dobritsa A.P."/>
            <person name="Kutumbaka K."/>
            <person name="Samadpour M."/>
        </authorList>
    </citation>
    <scope>NUCLEOTIDE SEQUENCE [LARGE SCALE GENOMIC DNA]</scope>
    <source>
        <strain evidence="3 5">DCY85</strain>
        <strain evidence="2 4">DCY85-1</strain>
    </source>
</reference>
<organism evidence="3 5">
    <name type="scientific">Paraburkholderia ginsengiterrae</name>
    <dbReference type="NCBI Taxonomy" id="1462993"/>
    <lineage>
        <taxon>Bacteria</taxon>
        <taxon>Pseudomonadati</taxon>
        <taxon>Pseudomonadota</taxon>
        <taxon>Betaproteobacteria</taxon>
        <taxon>Burkholderiales</taxon>
        <taxon>Burkholderiaceae</taxon>
        <taxon>Paraburkholderia</taxon>
    </lineage>
</organism>
<dbReference type="EMBL" id="LXKA01000338">
    <property type="protein sequence ID" value="OAJ55696.1"/>
    <property type="molecule type" value="Genomic_DNA"/>
</dbReference>
<dbReference type="STRING" id="1462993.A6V36_11545"/>
<dbReference type="InterPro" id="IPR052512">
    <property type="entry name" value="4CMD/NDH-1_regulator"/>
</dbReference>
<dbReference type="InterPro" id="IPR029032">
    <property type="entry name" value="AhpD-like"/>
</dbReference>
<accession>A0A1A9N2D4</accession>
<gene>
    <name evidence="2" type="ORF">A6V36_11545</name>
    <name evidence="3" type="ORF">A6V37_05610</name>
</gene>
<evidence type="ECO:0000313" key="4">
    <source>
        <dbReference type="Proteomes" id="UP000077961"/>
    </source>
</evidence>
<dbReference type="GO" id="GO:0051920">
    <property type="term" value="F:peroxiredoxin activity"/>
    <property type="evidence" value="ECO:0007669"/>
    <property type="project" value="InterPro"/>
</dbReference>
<dbReference type="AlphaFoldDB" id="A0A1A9N2D4"/>
<keyword evidence="4" id="KW-1185">Reference proteome</keyword>
<dbReference type="RefSeq" id="WP_064271476.1">
    <property type="nucleotide sequence ID" value="NZ_LXJZ01000220.1"/>
</dbReference>
<protein>
    <submittedName>
        <fullName evidence="3">4-carboxymuconolactone decarboxylase</fullName>
    </submittedName>
</protein>
<proteinExistence type="predicted"/>
<feature type="domain" description="Carboxymuconolactone decarboxylase-like" evidence="1">
    <location>
        <begin position="21"/>
        <end position="104"/>
    </location>
</feature>
<evidence type="ECO:0000313" key="3">
    <source>
        <dbReference type="EMBL" id="OAJ55696.1"/>
    </source>
</evidence>
<sequence length="112" mass="12158">MPHEPAAEPVAARKAFGDLAPALAEYTDKVLFGDVWERPGLSPRDRSLITVASLVALYRGNELPFHIGKALDNGISRDELIELITHLAFYSGWPTAATALTVARQVFAGREA</sequence>
<dbReference type="OrthoDB" id="9802489at2"/>
<dbReference type="Proteomes" id="UP000078116">
    <property type="component" value="Unassembled WGS sequence"/>
</dbReference>
<evidence type="ECO:0000259" key="1">
    <source>
        <dbReference type="Pfam" id="PF02627"/>
    </source>
</evidence>
<dbReference type="PANTHER" id="PTHR33570:SF9">
    <property type="entry name" value="BLL4600 PROTEIN"/>
    <property type="match status" value="1"/>
</dbReference>
<dbReference type="Proteomes" id="UP000077961">
    <property type="component" value="Unassembled WGS sequence"/>
</dbReference>
<name>A0A1A9N2D4_9BURK</name>
<comment type="caution">
    <text evidence="3">The sequence shown here is derived from an EMBL/GenBank/DDBJ whole genome shotgun (WGS) entry which is preliminary data.</text>
</comment>
<evidence type="ECO:0000313" key="5">
    <source>
        <dbReference type="Proteomes" id="UP000078116"/>
    </source>
</evidence>
<dbReference type="SUPFAM" id="SSF69118">
    <property type="entry name" value="AhpD-like"/>
    <property type="match status" value="1"/>
</dbReference>
<dbReference type="InterPro" id="IPR003779">
    <property type="entry name" value="CMD-like"/>
</dbReference>